<comment type="caution">
    <text evidence="2">The sequence shown here is derived from an EMBL/GenBank/DDBJ whole genome shotgun (WGS) entry which is preliminary data.</text>
</comment>
<gene>
    <name evidence="2" type="ORF">FL622_06540</name>
</gene>
<dbReference type="Proteomes" id="UP000317155">
    <property type="component" value="Unassembled WGS sequence"/>
</dbReference>
<reference evidence="2 3" key="1">
    <citation type="submission" date="2019-07" db="EMBL/GenBank/DDBJ databases">
        <title>Insights of Desulfuromonas acetexigens electromicrobiology.</title>
        <authorList>
            <person name="Katuri K."/>
            <person name="Sapireddy V."/>
            <person name="Shaw D.R."/>
            <person name="Saikaly P."/>
        </authorList>
    </citation>
    <scope>NUCLEOTIDE SEQUENCE [LARGE SCALE GENOMIC DNA]</scope>
    <source>
        <strain evidence="2 3">2873</strain>
    </source>
</reference>
<keyword evidence="3" id="KW-1185">Reference proteome</keyword>
<evidence type="ECO:0000313" key="3">
    <source>
        <dbReference type="Proteomes" id="UP000317155"/>
    </source>
</evidence>
<dbReference type="EMBL" id="VJVV01000004">
    <property type="protein sequence ID" value="TRO82231.1"/>
    <property type="molecule type" value="Genomic_DNA"/>
</dbReference>
<feature type="signal peptide" evidence="1">
    <location>
        <begin position="1"/>
        <end position="23"/>
    </location>
</feature>
<dbReference type="SUPFAM" id="SSF56935">
    <property type="entry name" value="Porins"/>
    <property type="match status" value="1"/>
</dbReference>
<sequence length="474" mass="51591">MSRLTKIMVALLASTAIAAPAFAITGDVSGFLHVRGVAADNMDGRDKDGNLTTYKTLDDGTVVKDYTTDDNTRAVDSRLRLFTTAALNENVKAVFTVEVDYVWGDTDNDPNTTSIGRVGSDTTSQIEIANLYLDFNIPEANTNVKAGTHYYKMGGGLILGEHASGVSTRTAFDENTNLGLYWAKVIEGVDENDGADVDFYQAQLDMKVGEHTISPFVAYYDADDNQIMQYGPTTTIDNMILEQQYYYGLELKGKIDAFEYSGVAFYNDGRMKADVDNDGTLDTLSTDAFAFLANAGYTLGDTKLIAEAARYGDSDSPTGEMVTVAGFNNFSEILTGGYFDVRAGAGGVDQTVATNRLGRTISGNGSYYMNFQYAKLGVEQKVSEKSKIRAYYIYAEEAADNQVRFLSNGKSMKRITFGHELDLYYDYTVVPGLIATLGGGYLLADDDFGYDVIGTKEIGGDDAWKAGLGLAYKF</sequence>
<evidence type="ECO:0000313" key="2">
    <source>
        <dbReference type="EMBL" id="TRO82231.1"/>
    </source>
</evidence>
<dbReference type="AlphaFoldDB" id="A0A550JGC0"/>
<organism evidence="2 3">
    <name type="scientific">Trichloromonas acetexigens</name>
    <dbReference type="NCBI Taxonomy" id="38815"/>
    <lineage>
        <taxon>Bacteria</taxon>
        <taxon>Pseudomonadati</taxon>
        <taxon>Thermodesulfobacteriota</taxon>
        <taxon>Desulfuromonadia</taxon>
        <taxon>Desulfuromonadales</taxon>
        <taxon>Trichloromonadaceae</taxon>
        <taxon>Trichloromonas</taxon>
    </lineage>
</organism>
<protein>
    <recommendedName>
        <fullName evidence="4">Porin</fullName>
    </recommendedName>
</protein>
<name>A0A550JGC0_9BACT</name>
<dbReference type="OrthoDB" id="5416951at2"/>
<evidence type="ECO:0008006" key="4">
    <source>
        <dbReference type="Google" id="ProtNLM"/>
    </source>
</evidence>
<dbReference type="RefSeq" id="WP_092057239.1">
    <property type="nucleotide sequence ID" value="NZ_FOJJ01000034.1"/>
</dbReference>
<proteinExistence type="predicted"/>
<keyword evidence="1" id="KW-0732">Signal</keyword>
<feature type="chain" id="PRO_5021811247" description="Porin" evidence="1">
    <location>
        <begin position="24"/>
        <end position="474"/>
    </location>
</feature>
<accession>A0A550JGC0</accession>
<evidence type="ECO:0000256" key="1">
    <source>
        <dbReference type="SAM" id="SignalP"/>
    </source>
</evidence>